<sequence>MSETVSRRRRVTNADELHTDDLSPHRRQEGGRTVRCRRASSSHLSKTLDSLENVKLHSALSLVTIEEAYISDDQKRTRDRGSMSGIQAVPPKGGYSASPRYGRRVNTSHDQTFYSTTSAWSSSYDTENTRDDNYTERDDTFTERDATRSQREVSFSQKDISASNVGYVGERSADRYHLDYEKNEWSCDGTGGWQKLSVLLLGLGFLCHLIAVTTPYWTAGYMSQQMVLYEGIWVSCYRETTVGRWICTTYNGIRKVNGLPCGSDPSGAGFSHPAASFGRHDALHLHPQPQAPFAGLLGLYRLVVVVSDLLLPEHRGLRRGYPDKQDFPPGEVYYHFSFALQIIGFLLCLASLSPTCATRTGLKVWGNLSCQSARSTEVSKRAPSVGSFASSNKPFPREHSRSPAQPRSSKLLSGFALLKLPLALSKFNRGKSQQSAAPTEKATVPIVTATNEEYNPFPARCKGDHRQQAAAGDASRPQE</sequence>
<feature type="compositionally biased region" description="Basic and acidic residues" evidence="1">
    <location>
        <begin position="12"/>
        <end position="32"/>
    </location>
</feature>
<feature type="transmembrane region" description="Helical" evidence="2">
    <location>
        <begin position="198"/>
        <end position="218"/>
    </location>
</feature>
<keyword evidence="4" id="KW-1185">Reference proteome</keyword>
<reference evidence="3 4" key="1">
    <citation type="submission" date="2018-04" db="EMBL/GenBank/DDBJ databases">
        <title>The genome of golden apple snail Pomacea canaliculata provides insight into stress tolerance and invasive adaptation.</title>
        <authorList>
            <person name="Liu C."/>
            <person name="Liu B."/>
            <person name="Ren Y."/>
            <person name="Zhang Y."/>
            <person name="Wang H."/>
            <person name="Li S."/>
            <person name="Jiang F."/>
            <person name="Yin L."/>
            <person name="Zhang G."/>
            <person name="Qian W."/>
            <person name="Fan W."/>
        </authorList>
    </citation>
    <scope>NUCLEOTIDE SEQUENCE [LARGE SCALE GENOMIC DNA]</scope>
    <source>
        <strain evidence="3">SZHN2017</strain>
        <tissue evidence="3">Muscle</tissue>
    </source>
</reference>
<feature type="compositionally biased region" description="Basic and acidic residues" evidence="1">
    <location>
        <begin position="127"/>
        <end position="151"/>
    </location>
</feature>
<keyword evidence="2" id="KW-0472">Membrane</keyword>
<feature type="region of interest" description="Disordered" evidence="1">
    <location>
        <begin position="454"/>
        <end position="479"/>
    </location>
</feature>
<name>A0A2T7PGR4_POMCA</name>
<keyword evidence="2" id="KW-0812">Transmembrane</keyword>
<evidence type="ECO:0000313" key="3">
    <source>
        <dbReference type="EMBL" id="PVD32612.1"/>
    </source>
</evidence>
<accession>A0A2T7PGR4</accession>
<gene>
    <name evidence="3" type="ORF">C0Q70_08054</name>
</gene>
<proteinExistence type="predicted"/>
<feature type="transmembrane region" description="Helical" evidence="2">
    <location>
        <begin position="332"/>
        <end position="352"/>
    </location>
</feature>
<feature type="region of interest" description="Disordered" evidence="1">
    <location>
        <begin position="74"/>
        <end position="108"/>
    </location>
</feature>
<dbReference type="Proteomes" id="UP000245119">
    <property type="component" value="Linkage Group LG4"/>
</dbReference>
<dbReference type="Gene3D" id="1.20.140.150">
    <property type="match status" value="1"/>
</dbReference>
<feature type="region of interest" description="Disordered" evidence="1">
    <location>
        <begin position="122"/>
        <end position="154"/>
    </location>
</feature>
<evidence type="ECO:0000256" key="2">
    <source>
        <dbReference type="SAM" id="Phobius"/>
    </source>
</evidence>
<organism evidence="3 4">
    <name type="scientific">Pomacea canaliculata</name>
    <name type="common">Golden apple snail</name>
    <dbReference type="NCBI Taxonomy" id="400727"/>
    <lineage>
        <taxon>Eukaryota</taxon>
        <taxon>Metazoa</taxon>
        <taxon>Spiralia</taxon>
        <taxon>Lophotrochozoa</taxon>
        <taxon>Mollusca</taxon>
        <taxon>Gastropoda</taxon>
        <taxon>Caenogastropoda</taxon>
        <taxon>Architaenioglossa</taxon>
        <taxon>Ampullarioidea</taxon>
        <taxon>Ampullariidae</taxon>
        <taxon>Pomacea</taxon>
    </lineage>
</organism>
<keyword evidence="2" id="KW-1133">Transmembrane helix</keyword>
<dbReference type="AlphaFoldDB" id="A0A2T7PGR4"/>
<dbReference type="OrthoDB" id="6101836at2759"/>
<evidence type="ECO:0000313" key="4">
    <source>
        <dbReference type="Proteomes" id="UP000245119"/>
    </source>
</evidence>
<protein>
    <submittedName>
        <fullName evidence="3">Uncharacterized protein</fullName>
    </submittedName>
</protein>
<feature type="region of interest" description="Disordered" evidence="1">
    <location>
        <begin position="1"/>
        <end position="42"/>
    </location>
</feature>
<dbReference type="EMBL" id="PZQS01000004">
    <property type="protein sequence ID" value="PVD32612.1"/>
    <property type="molecule type" value="Genomic_DNA"/>
</dbReference>
<feature type="region of interest" description="Disordered" evidence="1">
    <location>
        <begin position="381"/>
        <end position="408"/>
    </location>
</feature>
<evidence type="ECO:0000256" key="1">
    <source>
        <dbReference type="SAM" id="MobiDB-lite"/>
    </source>
</evidence>
<comment type="caution">
    <text evidence="3">The sequence shown here is derived from an EMBL/GenBank/DDBJ whole genome shotgun (WGS) entry which is preliminary data.</text>
</comment>